<dbReference type="InterPro" id="IPR011701">
    <property type="entry name" value="MFS"/>
</dbReference>
<dbReference type="PANTHER" id="PTHR43124">
    <property type="entry name" value="PURINE EFFLUX PUMP PBUE"/>
    <property type="match status" value="1"/>
</dbReference>
<evidence type="ECO:0000256" key="1">
    <source>
        <dbReference type="ARBA" id="ARBA00004651"/>
    </source>
</evidence>
<evidence type="ECO:0000256" key="2">
    <source>
        <dbReference type="ARBA" id="ARBA00022475"/>
    </source>
</evidence>
<dbReference type="SUPFAM" id="SSF103473">
    <property type="entry name" value="MFS general substrate transporter"/>
    <property type="match status" value="1"/>
</dbReference>
<keyword evidence="4 6" id="KW-1133">Transmembrane helix</keyword>
<feature type="transmembrane region" description="Helical" evidence="6">
    <location>
        <begin position="246"/>
        <end position="266"/>
    </location>
</feature>
<feature type="domain" description="Major facilitator superfamily (MFS) profile" evidence="7">
    <location>
        <begin position="16"/>
        <end position="390"/>
    </location>
</feature>
<evidence type="ECO:0000256" key="5">
    <source>
        <dbReference type="ARBA" id="ARBA00023136"/>
    </source>
</evidence>
<dbReference type="NCBIfam" id="NF002921">
    <property type="entry name" value="PRK03545.1"/>
    <property type="match status" value="1"/>
</dbReference>
<protein>
    <submittedName>
        <fullName evidence="8">Sugar efflux transporter</fullName>
    </submittedName>
</protein>
<dbReference type="Pfam" id="PF07690">
    <property type="entry name" value="MFS_1"/>
    <property type="match status" value="1"/>
</dbReference>
<proteinExistence type="predicted"/>
<feature type="transmembrane region" description="Helical" evidence="6">
    <location>
        <begin position="58"/>
        <end position="75"/>
    </location>
</feature>
<dbReference type="OrthoDB" id="9788453at2"/>
<feature type="transmembrane region" description="Helical" evidence="6">
    <location>
        <begin position="171"/>
        <end position="190"/>
    </location>
</feature>
<evidence type="ECO:0000259" key="7">
    <source>
        <dbReference type="PROSITE" id="PS50850"/>
    </source>
</evidence>
<dbReference type="InterPro" id="IPR050189">
    <property type="entry name" value="MFS_Efflux_Transporters"/>
</dbReference>
<gene>
    <name evidence="8" type="primary">sotB</name>
    <name evidence="8" type="ORF">NCTC10283_01577</name>
</gene>
<dbReference type="RefSeq" id="WP_115723668.1">
    <property type="nucleotide sequence ID" value="NZ_CP091519.2"/>
</dbReference>
<feature type="transmembrane region" description="Helical" evidence="6">
    <location>
        <begin position="82"/>
        <end position="101"/>
    </location>
</feature>
<reference evidence="8 9" key="1">
    <citation type="submission" date="2018-06" db="EMBL/GenBank/DDBJ databases">
        <authorList>
            <consortium name="Pathogen Informatics"/>
            <person name="Doyle S."/>
        </authorList>
    </citation>
    <scope>NUCLEOTIDE SEQUENCE [LARGE SCALE GENOMIC DNA]</scope>
    <source>
        <strain evidence="8 9">NCTC10283</strain>
    </source>
</reference>
<evidence type="ECO:0000256" key="3">
    <source>
        <dbReference type="ARBA" id="ARBA00022692"/>
    </source>
</evidence>
<dbReference type="PANTHER" id="PTHR43124:SF4">
    <property type="entry name" value="SUGAR EFFLUX TRANSPORTER"/>
    <property type="match status" value="1"/>
</dbReference>
<keyword evidence="5 6" id="KW-0472">Membrane</keyword>
<feature type="transmembrane region" description="Helical" evidence="6">
    <location>
        <begin position="366"/>
        <end position="385"/>
    </location>
</feature>
<feature type="transmembrane region" description="Helical" evidence="6">
    <location>
        <begin position="211"/>
        <end position="234"/>
    </location>
</feature>
<feature type="transmembrane region" description="Helical" evidence="6">
    <location>
        <begin position="278"/>
        <end position="296"/>
    </location>
</feature>
<organism evidence="8 9">
    <name type="scientific">Alysiella crassa</name>
    <dbReference type="NCBI Taxonomy" id="153491"/>
    <lineage>
        <taxon>Bacteria</taxon>
        <taxon>Pseudomonadati</taxon>
        <taxon>Pseudomonadota</taxon>
        <taxon>Betaproteobacteria</taxon>
        <taxon>Neisseriales</taxon>
        <taxon>Neisseriaceae</taxon>
        <taxon>Alysiella</taxon>
    </lineage>
</organism>
<feature type="transmembrane region" description="Helical" evidence="6">
    <location>
        <begin position="302"/>
        <end position="326"/>
    </location>
</feature>
<evidence type="ECO:0000256" key="4">
    <source>
        <dbReference type="ARBA" id="ARBA00022989"/>
    </source>
</evidence>
<evidence type="ECO:0000256" key="6">
    <source>
        <dbReference type="SAM" id="Phobius"/>
    </source>
</evidence>
<keyword evidence="2" id="KW-1003">Cell membrane</keyword>
<name>A0A376BTA2_9NEIS</name>
<keyword evidence="9" id="KW-1185">Reference proteome</keyword>
<dbReference type="STRING" id="1120980.GCA_000745955_01412"/>
<dbReference type="Gene3D" id="1.20.1250.20">
    <property type="entry name" value="MFS general substrate transporter like domains"/>
    <property type="match status" value="1"/>
</dbReference>
<dbReference type="EMBL" id="UFSO01000003">
    <property type="protein sequence ID" value="SSY80023.1"/>
    <property type="molecule type" value="Genomic_DNA"/>
</dbReference>
<accession>A0A376BTA2</accession>
<evidence type="ECO:0000313" key="8">
    <source>
        <dbReference type="EMBL" id="SSY80023.1"/>
    </source>
</evidence>
<dbReference type="Proteomes" id="UP000254209">
    <property type="component" value="Unassembled WGS sequence"/>
</dbReference>
<sequence>MTLINLKNEENAAYWRVLALAVAAFIFNTTEFIPVALLSDIGKSFAMPVADVGLMMTVYAWVVTLLSLPFMLLTAKWERRKLLIALFIIFIAGHILSVLAWNFQVLLGSRLIIALAHAVFWAITASLVMRVAPKGKQQQALGWLSMGSALAMVLGLPLGRIVGQLLGWRTTFALIGVIALMILILLWKLLPDLPSKNAGSLKSVPILFKRPLLLGVYTMTMLCVTAHFTAYSYIEPFVLQISKMGANLATVVLLLFGVSGMVASALFGRLHQRFPNRFIFTMLILLISSLILLQPLSGNTVAMFGLIFAWGVGMGGLALCMIVRVLQYASDATDVASAMYSGIFNIGIGGGALLGGVVMKQWGLENIAWVGAVLAVLGLVIFAWTNKRFAHTAPKVEQKGGQTPLAH</sequence>
<evidence type="ECO:0000313" key="9">
    <source>
        <dbReference type="Proteomes" id="UP000254209"/>
    </source>
</evidence>
<feature type="transmembrane region" description="Helical" evidence="6">
    <location>
        <begin position="12"/>
        <end position="38"/>
    </location>
</feature>
<dbReference type="CDD" id="cd17324">
    <property type="entry name" value="MFS_NepI_like"/>
    <property type="match status" value="1"/>
</dbReference>
<feature type="transmembrane region" description="Helical" evidence="6">
    <location>
        <begin position="338"/>
        <end position="360"/>
    </location>
</feature>
<dbReference type="InterPro" id="IPR036259">
    <property type="entry name" value="MFS_trans_sf"/>
</dbReference>
<feature type="transmembrane region" description="Helical" evidence="6">
    <location>
        <begin position="107"/>
        <end position="128"/>
    </location>
</feature>
<dbReference type="GO" id="GO:0022857">
    <property type="term" value="F:transmembrane transporter activity"/>
    <property type="evidence" value="ECO:0007669"/>
    <property type="project" value="InterPro"/>
</dbReference>
<dbReference type="GO" id="GO:0005886">
    <property type="term" value="C:plasma membrane"/>
    <property type="evidence" value="ECO:0007669"/>
    <property type="project" value="UniProtKB-SubCell"/>
</dbReference>
<feature type="transmembrane region" description="Helical" evidence="6">
    <location>
        <begin position="140"/>
        <end position="159"/>
    </location>
</feature>
<dbReference type="InterPro" id="IPR020846">
    <property type="entry name" value="MFS_dom"/>
</dbReference>
<dbReference type="PROSITE" id="PS50850">
    <property type="entry name" value="MFS"/>
    <property type="match status" value="1"/>
</dbReference>
<dbReference type="AlphaFoldDB" id="A0A376BTA2"/>
<comment type="subcellular location">
    <subcellularLocation>
        <location evidence="1">Cell membrane</location>
        <topology evidence="1">Multi-pass membrane protein</topology>
    </subcellularLocation>
</comment>
<keyword evidence="3 6" id="KW-0812">Transmembrane</keyword>